<dbReference type="SUPFAM" id="SSF55785">
    <property type="entry name" value="PYP-like sensor domain (PAS domain)"/>
    <property type="match status" value="2"/>
</dbReference>
<dbReference type="InterPro" id="IPR050903">
    <property type="entry name" value="Bact_Chemotaxis_MeTrfase"/>
</dbReference>
<dbReference type="Gene3D" id="3.30.450.20">
    <property type="entry name" value="PAS domain"/>
    <property type="match status" value="2"/>
</dbReference>
<sequence>MSSEDYKEFWAALSSGSSVSGQFDRVKKDGTLLWLEASYNPIRDKYGNVIKVVKFASDITERVLLEQNTKAKVDALSKSTAIIEFEPDGTIVDCNDNFLHAVGYAREQIMGKHHRIFCEKEYSNSPEYEVFWKSLNSGKFEAGQFKRINAAGDTLWLEASYNPVYDMKGELYRVIKFASDITSQAETARQTEETARLAREISSETLSIAEQGGQVIDNAAREMSDIASSVKESSEHIESLNAQSTEINSIISTIQEIADQTNLLALNAAIEAARAGDQGRGFAVVADEVRQLAARTSQSTSEISSMIHSIQDDTSSASSSMKTTLKHAQRGVELANETGEVILKIQKASSEVVSAIDSYSNVVS</sequence>
<proteinExistence type="predicted"/>
<dbReference type="PROSITE" id="PS50113">
    <property type="entry name" value="PAC"/>
    <property type="match status" value="2"/>
</dbReference>
<organism evidence="5 6">
    <name type="scientific">Pseudoteredinibacter isoporae</name>
    <dbReference type="NCBI Taxonomy" id="570281"/>
    <lineage>
        <taxon>Bacteria</taxon>
        <taxon>Pseudomonadati</taxon>
        <taxon>Pseudomonadota</taxon>
        <taxon>Gammaproteobacteria</taxon>
        <taxon>Cellvibrionales</taxon>
        <taxon>Cellvibrionaceae</taxon>
        <taxon>Pseudoteredinibacter</taxon>
    </lineage>
</organism>
<dbReference type="GO" id="GO:0006935">
    <property type="term" value="P:chemotaxis"/>
    <property type="evidence" value="ECO:0007669"/>
    <property type="project" value="UniProtKB-ARBA"/>
</dbReference>
<dbReference type="Gene3D" id="1.10.287.950">
    <property type="entry name" value="Methyl-accepting chemotaxis protein"/>
    <property type="match status" value="1"/>
</dbReference>
<comment type="caution">
    <text evidence="5">The sequence shown here is derived from an EMBL/GenBank/DDBJ whole genome shotgun (WGS) entry which is preliminary data.</text>
</comment>
<dbReference type="GO" id="GO:0016020">
    <property type="term" value="C:membrane"/>
    <property type="evidence" value="ECO:0007669"/>
    <property type="project" value="InterPro"/>
</dbReference>
<feature type="domain" description="PAC" evidence="4">
    <location>
        <begin position="141"/>
        <end position="193"/>
    </location>
</feature>
<dbReference type="PANTHER" id="PTHR24422">
    <property type="entry name" value="CHEMOTAXIS PROTEIN METHYLTRANSFERASE"/>
    <property type="match status" value="1"/>
</dbReference>
<dbReference type="Proteomes" id="UP000528457">
    <property type="component" value="Unassembled WGS sequence"/>
</dbReference>
<dbReference type="InterPro" id="IPR000700">
    <property type="entry name" value="PAS-assoc_C"/>
</dbReference>
<dbReference type="PROSITE" id="PS50111">
    <property type="entry name" value="CHEMOTAXIS_TRANSDUC_2"/>
    <property type="match status" value="1"/>
</dbReference>
<dbReference type="CDD" id="cd00130">
    <property type="entry name" value="PAS"/>
    <property type="match status" value="1"/>
</dbReference>
<dbReference type="CDD" id="cd11386">
    <property type="entry name" value="MCP_signal"/>
    <property type="match status" value="1"/>
</dbReference>
<gene>
    <name evidence="5" type="ORF">HNR48_003485</name>
</gene>
<dbReference type="NCBIfam" id="TIGR00229">
    <property type="entry name" value="sensory_box"/>
    <property type="match status" value="2"/>
</dbReference>
<evidence type="ECO:0000259" key="2">
    <source>
        <dbReference type="PROSITE" id="PS50111"/>
    </source>
</evidence>
<dbReference type="PANTHER" id="PTHR24422:SF10">
    <property type="entry name" value="CHEMOTAXIS PROTEIN METHYLTRANSFERASE 2"/>
    <property type="match status" value="1"/>
</dbReference>
<dbReference type="AlphaFoldDB" id="A0A7X0JVU8"/>
<dbReference type="GO" id="GO:0007165">
    <property type="term" value="P:signal transduction"/>
    <property type="evidence" value="ECO:0007669"/>
    <property type="project" value="UniProtKB-KW"/>
</dbReference>
<feature type="domain" description="PAC" evidence="4">
    <location>
        <begin position="19"/>
        <end position="71"/>
    </location>
</feature>
<dbReference type="InterPro" id="IPR035965">
    <property type="entry name" value="PAS-like_dom_sf"/>
</dbReference>
<dbReference type="SMART" id="SM00283">
    <property type="entry name" value="MA"/>
    <property type="match status" value="1"/>
</dbReference>
<evidence type="ECO:0000313" key="5">
    <source>
        <dbReference type="EMBL" id="MBB6523183.1"/>
    </source>
</evidence>
<feature type="domain" description="PAS" evidence="3">
    <location>
        <begin position="65"/>
        <end position="112"/>
    </location>
</feature>
<protein>
    <submittedName>
        <fullName evidence="5">Methyl-accepting chemotaxis protein</fullName>
    </submittedName>
</protein>
<dbReference type="InterPro" id="IPR000014">
    <property type="entry name" value="PAS"/>
</dbReference>
<evidence type="ECO:0000259" key="3">
    <source>
        <dbReference type="PROSITE" id="PS50112"/>
    </source>
</evidence>
<evidence type="ECO:0000313" key="6">
    <source>
        <dbReference type="Proteomes" id="UP000528457"/>
    </source>
</evidence>
<dbReference type="Pfam" id="PF00015">
    <property type="entry name" value="MCPsignal"/>
    <property type="match status" value="1"/>
</dbReference>
<feature type="domain" description="Methyl-accepting transducer" evidence="2">
    <location>
        <begin position="178"/>
        <end position="364"/>
    </location>
</feature>
<name>A0A7X0JVU8_9GAMM</name>
<dbReference type="InterPro" id="IPR013655">
    <property type="entry name" value="PAS_fold_3"/>
</dbReference>
<accession>A0A7X0JVU8</accession>
<dbReference type="EMBL" id="JACHHT010000003">
    <property type="protein sequence ID" value="MBB6523183.1"/>
    <property type="molecule type" value="Genomic_DNA"/>
</dbReference>
<dbReference type="SMART" id="SM00086">
    <property type="entry name" value="PAC"/>
    <property type="match status" value="2"/>
</dbReference>
<dbReference type="InterPro" id="IPR001610">
    <property type="entry name" value="PAC"/>
</dbReference>
<dbReference type="InterPro" id="IPR004089">
    <property type="entry name" value="MCPsignal_dom"/>
</dbReference>
<evidence type="ECO:0000259" key="4">
    <source>
        <dbReference type="PROSITE" id="PS50113"/>
    </source>
</evidence>
<keyword evidence="6" id="KW-1185">Reference proteome</keyword>
<dbReference type="InParanoid" id="A0A7X0JVU8"/>
<keyword evidence="1" id="KW-0807">Transducer</keyword>
<dbReference type="PROSITE" id="PS50112">
    <property type="entry name" value="PAS"/>
    <property type="match status" value="1"/>
</dbReference>
<dbReference type="SUPFAM" id="SSF58104">
    <property type="entry name" value="Methyl-accepting chemotaxis protein (MCP) signaling domain"/>
    <property type="match status" value="1"/>
</dbReference>
<reference evidence="5 6" key="1">
    <citation type="submission" date="2020-08" db="EMBL/GenBank/DDBJ databases">
        <title>Genomic Encyclopedia of Type Strains, Phase IV (KMG-IV): sequencing the most valuable type-strain genomes for metagenomic binning, comparative biology and taxonomic classification.</title>
        <authorList>
            <person name="Goeker M."/>
        </authorList>
    </citation>
    <scope>NUCLEOTIDE SEQUENCE [LARGE SCALE GENOMIC DNA]</scope>
    <source>
        <strain evidence="5 6">DSM 22368</strain>
    </source>
</reference>
<dbReference type="Pfam" id="PF08447">
    <property type="entry name" value="PAS_3"/>
    <property type="match status" value="2"/>
</dbReference>
<evidence type="ECO:0000256" key="1">
    <source>
        <dbReference type="PROSITE-ProRule" id="PRU00284"/>
    </source>
</evidence>